<keyword evidence="2" id="KW-0812">Transmembrane</keyword>
<sequence length="279" mass="29428">MLSTALQWAPSPIAGKGRPFGTAEWYLLQAESLRCYTTLGQIEMEAPEDRDERLIYNLLAGLAAGAGMYAAGVVGGAAIYYLLHTLRDAHPASATGNITSALSTSQAAQASSDARVTSPADVGGEPVTLPAVSMTDQNGRKFSTDDLKNNYAVVYIGRADGPETAGQLDIMKQIVQQTDQKSGVGSLQPVFIAVDDTNPKKLRSALKDADARTRGLYGPEADEVRAMADELAKIVDDPDALTTTLVVVNPDGEVVHLFGTGGDIDRMSDAIARSSAGKR</sequence>
<dbReference type="Gene3D" id="3.40.30.10">
    <property type="entry name" value="Glutaredoxin"/>
    <property type="match status" value="1"/>
</dbReference>
<evidence type="ECO:0000256" key="1">
    <source>
        <dbReference type="ARBA" id="ARBA00010996"/>
    </source>
</evidence>
<keyword evidence="2" id="KW-0472">Membrane</keyword>
<dbReference type="PANTHER" id="PTHR12151">
    <property type="entry name" value="ELECTRON TRANSPORT PROTIN SCO1/SENC FAMILY MEMBER"/>
    <property type="match status" value="1"/>
</dbReference>
<protein>
    <submittedName>
        <fullName evidence="3">Uncharacterized protein</fullName>
    </submittedName>
</protein>
<dbReference type="InterPro" id="IPR003782">
    <property type="entry name" value="SCO1/SenC"/>
</dbReference>
<dbReference type="PANTHER" id="PTHR12151:SF25">
    <property type="entry name" value="LINALOOL DEHYDRATASE_ISOMERASE DOMAIN-CONTAINING PROTEIN"/>
    <property type="match status" value="1"/>
</dbReference>
<feature type="transmembrane region" description="Helical" evidence="2">
    <location>
        <begin position="54"/>
        <end position="83"/>
    </location>
</feature>
<dbReference type="EMBL" id="JALJOR010000016">
    <property type="protein sequence ID" value="KAK9805193.1"/>
    <property type="molecule type" value="Genomic_DNA"/>
</dbReference>
<dbReference type="InterPro" id="IPR036249">
    <property type="entry name" value="Thioredoxin-like_sf"/>
</dbReference>
<gene>
    <name evidence="3" type="ORF">WJX72_005283</name>
</gene>
<dbReference type="SUPFAM" id="SSF52833">
    <property type="entry name" value="Thioredoxin-like"/>
    <property type="match status" value="1"/>
</dbReference>
<evidence type="ECO:0000313" key="4">
    <source>
        <dbReference type="Proteomes" id="UP001489004"/>
    </source>
</evidence>
<accession>A0AAW1PAU4</accession>
<name>A0AAW1PAU4_9CHLO</name>
<evidence type="ECO:0000256" key="2">
    <source>
        <dbReference type="SAM" id="Phobius"/>
    </source>
</evidence>
<proteinExistence type="inferred from homology"/>
<reference evidence="3 4" key="1">
    <citation type="journal article" date="2024" name="Nat. Commun.">
        <title>Phylogenomics reveals the evolutionary origins of lichenization in chlorophyte algae.</title>
        <authorList>
            <person name="Puginier C."/>
            <person name="Libourel C."/>
            <person name="Otte J."/>
            <person name="Skaloud P."/>
            <person name="Haon M."/>
            <person name="Grisel S."/>
            <person name="Petersen M."/>
            <person name="Berrin J.G."/>
            <person name="Delaux P.M."/>
            <person name="Dal Grande F."/>
            <person name="Keller J."/>
        </authorList>
    </citation>
    <scope>NUCLEOTIDE SEQUENCE [LARGE SCALE GENOMIC DNA]</scope>
    <source>
        <strain evidence="3 4">SAG 2043</strain>
    </source>
</reference>
<dbReference type="Pfam" id="PF02630">
    <property type="entry name" value="SCO1-SenC"/>
    <property type="match status" value="1"/>
</dbReference>
<comment type="caution">
    <text evidence="3">The sequence shown here is derived from an EMBL/GenBank/DDBJ whole genome shotgun (WGS) entry which is preliminary data.</text>
</comment>
<organism evidence="3 4">
    <name type="scientific">[Myrmecia] bisecta</name>
    <dbReference type="NCBI Taxonomy" id="41462"/>
    <lineage>
        <taxon>Eukaryota</taxon>
        <taxon>Viridiplantae</taxon>
        <taxon>Chlorophyta</taxon>
        <taxon>core chlorophytes</taxon>
        <taxon>Trebouxiophyceae</taxon>
        <taxon>Trebouxiales</taxon>
        <taxon>Trebouxiaceae</taxon>
        <taxon>Myrmecia</taxon>
    </lineage>
</organism>
<keyword evidence="4" id="KW-1185">Reference proteome</keyword>
<comment type="similarity">
    <text evidence="1">Belongs to the SCO1/2 family.</text>
</comment>
<evidence type="ECO:0000313" key="3">
    <source>
        <dbReference type="EMBL" id="KAK9805193.1"/>
    </source>
</evidence>
<dbReference type="Proteomes" id="UP001489004">
    <property type="component" value="Unassembled WGS sequence"/>
</dbReference>
<dbReference type="AlphaFoldDB" id="A0AAW1PAU4"/>
<keyword evidence="2" id="KW-1133">Transmembrane helix</keyword>